<reference evidence="2" key="1">
    <citation type="journal article" date="2024" name="Toxins">
        <title>Genome Sequence Analysis of Native Xenorhabdus Strains Isolated from Entomopathogenic Nematodes in Argentina.</title>
        <authorList>
            <person name="Palma L."/>
            <person name="Frizzo L."/>
            <person name="Kaiser S."/>
            <person name="Berry C."/>
            <person name="Caballero P."/>
            <person name="Bode H.B."/>
            <person name="Del Valle E.E."/>
        </authorList>
    </citation>
    <scope>NUCLEOTIDE SEQUENCE [LARGE SCALE GENOMIC DNA]</scope>
    <source>
        <strain evidence="2">12</strain>
    </source>
</reference>
<dbReference type="RefSeq" id="WP_319930221.1">
    <property type="nucleotide sequence ID" value="NZ_VCDN01000041.1"/>
</dbReference>
<evidence type="ECO:0000313" key="2">
    <source>
        <dbReference type="Proteomes" id="UP001271890"/>
    </source>
</evidence>
<keyword evidence="2" id="KW-1185">Reference proteome</keyword>
<name>A0ABU4SAH9_9GAMM</name>
<accession>A0ABU4SAH9</accession>
<organism evidence="1 2">
    <name type="scientific">Xenorhabdus santafensis</name>
    <dbReference type="NCBI Taxonomy" id="2582833"/>
    <lineage>
        <taxon>Bacteria</taxon>
        <taxon>Pseudomonadati</taxon>
        <taxon>Pseudomonadota</taxon>
        <taxon>Gammaproteobacteria</taxon>
        <taxon>Enterobacterales</taxon>
        <taxon>Morganellaceae</taxon>
        <taxon>Xenorhabdus</taxon>
    </lineage>
</organism>
<dbReference type="EMBL" id="VCDN01000041">
    <property type="protein sequence ID" value="MDX7987802.1"/>
    <property type="molecule type" value="Genomic_DNA"/>
</dbReference>
<protein>
    <recommendedName>
        <fullName evidence="3">Phage protein</fullName>
    </recommendedName>
</protein>
<gene>
    <name evidence="1" type="ORF">FE392_10740</name>
</gene>
<sequence>MKINLTMNKTEMQFFIDNLINHGFDYYTELRDEFRCDKDISINHVRNVFDGDGIYLDANDIEVTITDK</sequence>
<evidence type="ECO:0000313" key="1">
    <source>
        <dbReference type="EMBL" id="MDX7987802.1"/>
    </source>
</evidence>
<comment type="caution">
    <text evidence="1">The sequence shown here is derived from an EMBL/GenBank/DDBJ whole genome shotgun (WGS) entry which is preliminary data.</text>
</comment>
<dbReference type="Proteomes" id="UP001271890">
    <property type="component" value="Unassembled WGS sequence"/>
</dbReference>
<evidence type="ECO:0008006" key="3">
    <source>
        <dbReference type="Google" id="ProtNLM"/>
    </source>
</evidence>
<proteinExistence type="predicted"/>